<sequence length="110" mass="13073">MENSYTPTELINEVKNLISYSISNLNAEKSNFTIMHRAIIKKYFEAKNVEIDYEKQMVSMQIPVGRRKYTNITFECQDMERFLKACLKEDDKHTYFYKDLLSHYDLIVAA</sequence>
<dbReference type="RefSeq" id="WP_311484657.1">
    <property type="nucleotide sequence ID" value="NZ_JAVRHP010000045.1"/>
</dbReference>
<protein>
    <submittedName>
        <fullName evidence="1">Uncharacterized protein</fullName>
    </submittedName>
</protein>
<evidence type="ECO:0000313" key="1">
    <source>
        <dbReference type="EMBL" id="MDT0650477.1"/>
    </source>
</evidence>
<proteinExistence type="predicted"/>
<organism evidence="1 2">
    <name type="scientific">Autumnicola edwardsiae</name>
    <dbReference type="NCBI Taxonomy" id="3075594"/>
    <lineage>
        <taxon>Bacteria</taxon>
        <taxon>Pseudomonadati</taxon>
        <taxon>Bacteroidota</taxon>
        <taxon>Flavobacteriia</taxon>
        <taxon>Flavobacteriales</taxon>
        <taxon>Flavobacteriaceae</taxon>
        <taxon>Autumnicola</taxon>
    </lineage>
</organism>
<comment type="caution">
    <text evidence="1">The sequence shown here is derived from an EMBL/GenBank/DDBJ whole genome shotgun (WGS) entry which is preliminary data.</text>
</comment>
<dbReference type="EMBL" id="JAVRHP010000045">
    <property type="protein sequence ID" value="MDT0650477.1"/>
    <property type="molecule type" value="Genomic_DNA"/>
</dbReference>
<keyword evidence="2" id="KW-1185">Reference proteome</keyword>
<gene>
    <name evidence="1" type="ORF">RM529_09985</name>
</gene>
<accession>A0ABU3CVT6</accession>
<evidence type="ECO:0000313" key="2">
    <source>
        <dbReference type="Proteomes" id="UP001248819"/>
    </source>
</evidence>
<name>A0ABU3CVT6_9FLAO</name>
<dbReference type="Proteomes" id="UP001248819">
    <property type="component" value="Unassembled WGS sequence"/>
</dbReference>
<reference evidence="1 2" key="1">
    <citation type="submission" date="2023-09" db="EMBL/GenBank/DDBJ databases">
        <authorList>
            <person name="Rey-Velasco X."/>
        </authorList>
    </citation>
    <scope>NUCLEOTIDE SEQUENCE [LARGE SCALE GENOMIC DNA]</scope>
    <source>
        <strain evidence="1 2">F297</strain>
    </source>
</reference>